<evidence type="ECO:0000256" key="1">
    <source>
        <dbReference type="SAM" id="MobiDB-lite"/>
    </source>
</evidence>
<dbReference type="EMBL" id="FMHW01000002">
    <property type="protein sequence ID" value="SCL42209.1"/>
    <property type="molecule type" value="Genomic_DNA"/>
</dbReference>
<proteinExistence type="predicted"/>
<accession>A0A1C6TKD7</accession>
<dbReference type="Proteomes" id="UP000198959">
    <property type="component" value="Unassembled WGS sequence"/>
</dbReference>
<reference evidence="4" key="1">
    <citation type="submission" date="2016-06" db="EMBL/GenBank/DDBJ databases">
        <authorList>
            <person name="Varghese N."/>
            <person name="Submissions Spin"/>
        </authorList>
    </citation>
    <scope>NUCLEOTIDE SEQUENCE [LARGE SCALE GENOMIC DNA]</scope>
    <source>
        <strain evidence="4">DSM 43817</strain>
    </source>
</reference>
<sequence>MGHAFTYARPSKLSPASPLRSYQRTPNSADATLLAFAALKRFRRKAWTLSMLVPAAFVECLIFASMRQL</sequence>
<keyword evidence="4" id="KW-1185">Reference proteome</keyword>
<gene>
    <name evidence="3" type="ORF">GA0074692_6711</name>
</gene>
<feature type="region of interest" description="Disordered" evidence="1">
    <location>
        <begin position="1"/>
        <end position="25"/>
    </location>
</feature>
<keyword evidence="2" id="KW-0812">Transmembrane</keyword>
<name>A0A1C6TKD7_9ACTN</name>
<evidence type="ECO:0000313" key="3">
    <source>
        <dbReference type="EMBL" id="SCL42209.1"/>
    </source>
</evidence>
<organism evidence="3 4">
    <name type="scientific">Micromonospora pallida</name>
    <dbReference type="NCBI Taxonomy" id="145854"/>
    <lineage>
        <taxon>Bacteria</taxon>
        <taxon>Bacillati</taxon>
        <taxon>Actinomycetota</taxon>
        <taxon>Actinomycetes</taxon>
        <taxon>Micromonosporales</taxon>
        <taxon>Micromonosporaceae</taxon>
        <taxon>Micromonospora</taxon>
    </lineage>
</organism>
<keyword evidence="2" id="KW-1133">Transmembrane helix</keyword>
<protein>
    <submittedName>
        <fullName evidence="3">Uncharacterized protein</fullName>
    </submittedName>
</protein>
<keyword evidence="2" id="KW-0472">Membrane</keyword>
<evidence type="ECO:0000313" key="4">
    <source>
        <dbReference type="Proteomes" id="UP000198959"/>
    </source>
</evidence>
<feature type="transmembrane region" description="Helical" evidence="2">
    <location>
        <begin position="46"/>
        <end position="66"/>
    </location>
</feature>
<evidence type="ECO:0000256" key="2">
    <source>
        <dbReference type="SAM" id="Phobius"/>
    </source>
</evidence>
<dbReference type="AlphaFoldDB" id="A0A1C6TKD7"/>